<sequence>MKIKVKESTIVKPAKETPKHILRSSNLDLLEALSNCLVVFYPVAGRLRRRDDGGSKGGGFDIDCNGKGVLFVEAEAEGVTDDFSDFAPCLEIKQLIPTVDCSDQSFSFPLLLLQELPAVRQNRVKPARSCVSRIQKGNHLRSIHFYFNS</sequence>
<keyword evidence="2" id="KW-1185">Reference proteome</keyword>
<accession>A0ACB7Z4D0</accession>
<gene>
    <name evidence="1" type="ORF">Vadar_005768</name>
</gene>
<evidence type="ECO:0000313" key="2">
    <source>
        <dbReference type="Proteomes" id="UP000828048"/>
    </source>
</evidence>
<protein>
    <submittedName>
        <fullName evidence="1">Uncharacterized protein</fullName>
    </submittedName>
</protein>
<name>A0ACB7Z4D0_9ERIC</name>
<evidence type="ECO:0000313" key="1">
    <source>
        <dbReference type="EMBL" id="KAH7859812.1"/>
    </source>
</evidence>
<reference evidence="1 2" key="1">
    <citation type="journal article" date="2021" name="Hortic Res">
        <title>High-quality reference genome and annotation aids understanding of berry development for evergreen blueberry (Vaccinium darrowii).</title>
        <authorList>
            <person name="Yu J."/>
            <person name="Hulse-Kemp A.M."/>
            <person name="Babiker E."/>
            <person name="Staton M."/>
        </authorList>
    </citation>
    <scope>NUCLEOTIDE SEQUENCE [LARGE SCALE GENOMIC DNA]</scope>
    <source>
        <strain evidence="2">cv. NJ 8807/NJ 8810</strain>
        <tissue evidence="1">Young leaf</tissue>
    </source>
</reference>
<dbReference type="EMBL" id="CM037154">
    <property type="protein sequence ID" value="KAH7859812.1"/>
    <property type="molecule type" value="Genomic_DNA"/>
</dbReference>
<comment type="caution">
    <text evidence="1">The sequence shown here is derived from an EMBL/GenBank/DDBJ whole genome shotgun (WGS) entry which is preliminary data.</text>
</comment>
<proteinExistence type="predicted"/>
<dbReference type="Proteomes" id="UP000828048">
    <property type="component" value="Chromosome 4"/>
</dbReference>
<organism evidence="1 2">
    <name type="scientific">Vaccinium darrowii</name>
    <dbReference type="NCBI Taxonomy" id="229202"/>
    <lineage>
        <taxon>Eukaryota</taxon>
        <taxon>Viridiplantae</taxon>
        <taxon>Streptophyta</taxon>
        <taxon>Embryophyta</taxon>
        <taxon>Tracheophyta</taxon>
        <taxon>Spermatophyta</taxon>
        <taxon>Magnoliopsida</taxon>
        <taxon>eudicotyledons</taxon>
        <taxon>Gunneridae</taxon>
        <taxon>Pentapetalae</taxon>
        <taxon>asterids</taxon>
        <taxon>Ericales</taxon>
        <taxon>Ericaceae</taxon>
        <taxon>Vaccinioideae</taxon>
        <taxon>Vaccinieae</taxon>
        <taxon>Vaccinium</taxon>
    </lineage>
</organism>